<dbReference type="InterPro" id="IPR041510">
    <property type="entry name" value="DUF5523"/>
</dbReference>
<evidence type="ECO:0000259" key="3">
    <source>
        <dbReference type="PROSITE" id="PS50004"/>
    </source>
</evidence>
<dbReference type="KEGG" id="aplc:110978710"/>
<evidence type="ECO:0000256" key="1">
    <source>
        <dbReference type="SAM" id="Coils"/>
    </source>
</evidence>
<dbReference type="OrthoDB" id="2162143at2759"/>
<dbReference type="Proteomes" id="UP000694845">
    <property type="component" value="Unplaced"/>
</dbReference>
<dbReference type="Gene3D" id="3.10.620.30">
    <property type="match status" value="1"/>
</dbReference>
<dbReference type="InterPro" id="IPR056290">
    <property type="entry name" value="CEPT76/DRC7_peptidase-like_dom"/>
</dbReference>
<dbReference type="GO" id="GO:1904491">
    <property type="term" value="P:protein localization to ciliary transition zone"/>
    <property type="evidence" value="ECO:0007669"/>
    <property type="project" value="TreeGrafter"/>
</dbReference>
<feature type="domain" description="C2" evidence="3">
    <location>
        <begin position="1138"/>
        <end position="1293"/>
    </location>
</feature>
<feature type="compositionally biased region" description="Acidic residues" evidence="2">
    <location>
        <begin position="711"/>
        <end position="726"/>
    </location>
</feature>
<dbReference type="Pfam" id="PF17661">
    <property type="entry name" value="DUF5523"/>
    <property type="match status" value="1"/>
</dbReference>
<protein>
    <submittedName>
        <fullName evidence="5">Coiled-coil and C2 domain-containing protein 2A-like</fullName>
    </submittedName>
</protein>
<accession>A0A8B7YAM9</accession>
<feature type="compositionally biased region" description="Basic residues" evidence="2">
    <location>
        <begin position="694"/>
        <end position="704"/>
    </location>
</feature>
<feature type="region of interest" description="Disordered" evidence="2">
    <location>
        <begin position="692"/>
        <end position="737"/>
    </location>
</feature>
<reference evidence="5" key="1">
    <citation type="submission" date="2025-08" db="UniProtKB">
        <authorList>
            <consortium name="RefSeq"/>
        </authorList>
    </citation>
    <scope>IDENTIFICATION</scope>
</reference>
<dbReference type="GO" id="GO:0035869">
    <property type="term" value="C:ciliary transition zone"/>
    <property type="evidence" value="ECO:0007669"/>
    <property type="project" value="TreeGrafter"/>
</dbReference>
<dbReference type="OMA" id="NADNIWF"/>
<dbReference type="RefSeq" id="XP_022089607.1">
    <property type="nucleotide sequence ID" value="XM_022233915.1"/>
</dbReference>
<dbReference type="InterPro" id="IPR052434">
    <property type="entry name" value="Tectonic-like_complex_comp"/>
</dbReference>
<feature type="region of interest" description="Disordered" evidence="2">
    <location>
        <begin position="70"/>
        <end position="154"/>
    </location>
</feature>
<feature type="region of interest" description="Disordered" evidence="2">
    <location>
        <begin position="278"/>
        <end position="344"/>
    </location>
</feature>
<dbReference type="Gene3D" id="2.60.40.150">
    <property type="entry name" value="C2 domain"/>
    <property type="match status" value="1"/>
</dbReference>
<dbReference type="InterPro" id="IPR000008">
    <property type="entry name" value="C2_dom"/>
</dbReference>
<keyword evidence="1" id="KW-0175">Coiled coil</keyword>
<evidence type="ECO:0000313" key="4">
    <source>
        <dbReference type="Proteomes" id="UP000694845"/>
    </source>
</evidence>
<dbReference type="InterPro" id="IPR028928">
    <property type="entry name" value="CC2D2AN-C2"/>
</dbReference>
<dbReference type="Pfam" id="PF00168">
    <property type="entry name" value="C2"/>
    <property type="match status" value="1"/>
</dbReference>
<feature type="compositionally biased region" description="Basic and acidic residues" evidence="2">
    <location>
        <begin position="191"/>
        <end position="211"/>
    </location>
</feature>
<dbReference type="InterPro" id="IPR035892">
    <property type="entry name" value="C2_domain_sf"/>
</dbReference>
<organism evidence="4 5">
    <name type="scientific">Acanthaster planci</name>
    <name type="common">Crown-of-thorns starfish</name>
    <dbReference type="NCBI Taxonomy" id="133434"/>
    <lineage>
        <taxon>Eukaryota</taxon>
        <taxon>Metazoa</taxon>
        <taxon>Echinodermata</taxon>
        <taxon>Eleutherozoa</taxon>
        <taxon>Asterozoa</taxon>
        <taxon>Asteroidea</taxon>
        <taxon>Valvatacea</taxon>
        <taxon>Valvatida</taxon>
        <taxon>Acanthasteridae</taxon>
        <taxon>Acanthaster</taxon>
    </lineage>
</organism>
<feature type="region of interest" description="Disordered" evidence="2">
    <location>
        <begin position="191"/>
        <end position="216"/>
    </location>
</feature>
<evidence type="ECO:0000313" key="5">
    <source>
        <dbReference type="RefSeq" id="XP_022089607.1"/>
    </source>
</evidence>
<feature type="coiled-coil region" evidence="1">
    <location>
        <begin position="545"/>
        <end position="601"/>
    </location>
</feature>
<sequence>MSTSTLQQRLMKRRKDLRESMTPTMDLEMVQSTSRNGTVTLENDGVEEMETIVDPMEEIREAENLVEKLTSNREKKLKELSTALEQPVDDSKPPAKAPRRKVKRLAPEREIETAPEQLGSLADEAGQPEDESVEEGAGKKKKSKARKDSKEPMSMEEAVIAAQTGVVMPEPSKNLNASIRERIRMKVMKTKEKAEETMREEVAKDPEKDLPSRLLRGLRARDMATRFDDPSFLTKEEEEEDKVLQQSLAAKSKWKAAFKAIKAQQSILPSEDEIYDFFTRNFDPEPEELPKMSEEDDIPPEDRPGPSAAPEGTEEPEEAPTGKPTAKGQKPPTGSKDKKEGEEKPLLSEFFLDRDNWKDFPTEMKGPEFVLLRDREDLEKGYYFIPSVAAIPVEEKIAGETEPRYLEDEGFYVGIRPEISIRNQNVMEHRLLNRPDKGKCWFGDDGRIKVLPDPLKETPTRPKVLSNEERDPWLQTVYKKAVTTEFDHRYIDGLGDSLLSQYQLDIDVNMLAFTHHSLFSKEHVLASKLQQMYNQFLKTKQKSTAQYLTEKLQALKLAVHNLENQLAVLKSRKLDPEATVVDQSSQRMMDYKNEMRDVRRLRDNQLLHDRQLLRHILKVWKEVKALREEQGYTNTPVKLSIHKEESDKAGDQEEWTAALEEEVGEMRLEYEEDHRGEMQRYRTQLAAWKEQNKLKKGKKKKRRRGSQENLTEQEENQAEEGNVDGDEIPKPVKPDYAFNEEEARAKVMEKMYKCRRRPGEPIITPELNNTAVITPTHECPKAEQSRRSDLQKCKCFVKVLFNQKEVSRTSTKSLTSEFTIHFGEIFNIQIVQWPESVILQVFETGAFSSALLAEIYLAVPETQVTADRVHLEEFEFSSDQRVAFDHSAVGSGVSFQLGAGDSAQQLTLLTSGVLMSSVAWGLGEDDTPLVPPANQNTNALSAVKHLDAVAAIGATGMIDPERLAKWVAEARLDPNDPANANLLYLMKDARAEDGQGYRVPDFFRLEQLQAEFNFTTDEELAALKRLQLIELRQKEAPEFRNYKMIPLLEKEIPDTLIAEYEKRKKKEEEGIVEEDMDPHRVAVAKFLGKVRERVIARFRAAQHQYSLHDVVNEEQVPDISMLGGTLVKLFEPRRPLRPQRKERKTVTAQNLSGLDVRLLVNIERAVDIPVRAGTGRQGRSGQASSAPQVRPFVEVTFQQTVQRTSVTEGPNPNWNEELRLPFVAPNDDYSSANLQTVKDTIYVHLFDEVVTDLLEDDRDRGTNIHQRMERRWLGSISMPFTTVYFQGRVSGTFRMEAPMVLLGYDRSAENVNPGSANATYLTLFITIEPPLTSPEKLKEKFDSNEDEKLLAYAEKYQTESLAKFPKRELLTTVMDINGKAVFITRYFRPIKPPDDVIGDNTGVKAAERVARFVALIPFVSDSVVYPGLCDIWSTCDQFLQMLQGDEEEHAVLLCNYLLHLGRKAWLISGSAIPEGPTTYVLTREDVGGGDYWIWNPSTGEHYSQFDSFCPLKSVGCLVNQENIWFNTQTHVEPLRIDFDISKAKLWKPFFGRSYPNPGLSSVQPTELSYYRTDRDHVADLQDKIEKKLRDCIMAWRPRHITRWNRYCTTVFRQILRKLEFSQAGTNEHQGELQQILESYNLCGFPLQMSYTEMRTVVEKVRSTNVHANESSDVEFGLAVHIHAYPNSVLSVWVYLASMTRKR</sequence>
<dbReference type="Pfam" id="PF24656">
    <property type="entry name" value="CEPT76_peptidase"/>
    <property type="match status" value="1"/>
</dbReference>
<dbReference type="Pfam" id="PF24652">
    <property type="entry name" value="CEP76_C"/>
    <property type="match status" value="1"/>
</dbReference>
<feature type="compositionally biased region" description="Basic and acidic residues" evidence="2">
    <location>
        <begin position="70"/>
        <end position="79"/>
    </location>
</feature>
<dbReference type="PANTHER" id="PTHR20837:SF0">
    <property type="entry name" value="COILED-COIL AND C2 DOMAIN-CONTAINING PROTEIN 2A"/>
    <property type="match status" value="1"/>
</dbReference>
<dbReference type="Pfam" id="PF15625">
    <property type="entry name" value="CC2D2AN-C2"/>
    <property type="match status" value="1"/>
</dbReference>
<proteinExistence type="predicted"/>
<dbReference type="SUPFAM" id="SSF49562">
    <property type="entry name" value="C2 domain (Calcium/lipid-binding domain, CaLB)"/>
    <property type="match status" value="1"/>
</dbReference>
<dbReference type="GeneID" id="110978710"/>
<name>A0A8B7YAM9_ACAPL</name>
<dbReference type="PROSITE" id="PS50004">
    <property type="entry name" value="C2"/>
    <property type="match status" value="1"/>
</dbReference>
<evidence type="ECO:0000256" key="2">
    <source>
        <dbReference type="SAM" id="MobiDB-lite"/>
    </source>
</evidence>
<dbReference type="InterPro" id="IPR056288">
    <property type="entry name" value="CEP76_C"/>
</dbReference>
<gene>
    <name evidence="5" type="primary">LOC110978710</name>
</gene>
<feature type="region of interest" description="Disordered" evidence="2">
    <location>
        <begin position="1"/>
        <end position="21"/>
    </location>
</feature>
<dbReference type="PANTHER" id="PTHR20837">
    <property type="entry name" value="CENTROSOMAL PROTEIN-RELATED"/>
    <property type="match status" value="1"/>
</dbReference>
<dbReference type="SMART" id="SM00239">
    <property type="entry name" value="C2"/>
    <property type="match status" value="2"/>
</dbReference>
<dbReference type="GO" id="GO:1905515">
    <property type="term" value="P:non-motile cilium assembly"/>
    <property type="evidence" value="ECO:0007669"/>
    <property type="project" value="TreeGrafter"/>
</dbReference>
<keyword evidence="4" id="KW-1185">Reference proteome</keyword>
<feature type="compositionally biased region" description="Basic and acidic residues" evidence="2">
    <location>
        <begin position="335"/>
        <end position="344"/>
    </location>
</feature>